<dbReference type="InterPro" id="IPR002938">
    <property type="entry name" value="FAD-bd"/>
</dbReference>
<dbReference type="PRINTS" id="PR00420">
    <property type="entry name" value="RNGMNOXGNASE"/>
</dbReference>
<dbReference type="InterPro" id="IPR036188">
    <property type="entry name" value="FAD/NAD-bd_sf"/>
</dbReference>
<keyword evidence="8" id="KW-1185">Reference proteome</keyword>
<dbReference type="Pfam" id="PF01494">
    <property type="entry name" value="FAD_binding_3"/>
    <property type="match status" value="1"/>
</dbReference>
<reference evidence="7 8" key="1">
    <citation type="submission" date="2016-07" db="EMBL/GenBank/DDBJ databases">
        <title>Pervasive Adenine N6-methylation of Active Genes in Fungi.</title>
        <authorList>
            <consortium name="DOE Joint Genome Institute"/>
            <person name="Mondo S.J."/>
            <person name="Dannebaum R.O."/>
            <person name="Kuo R.C."/>
            <person name="Labutti K."/>
            <person name="Haridas S."/>
            <person name="Kuo A."/>
            <person name="Salamov A."/>
            <person name="Ahrendt S.R."/>
            <person name="Lipzen A."/>
            <person name="Sullivan W."/>
            <person name="Andreopoulos W.B."/>
            <person name="Clum A."/>
            <person name="Lindquist E."/>
            <person name="Daum C."/>
            <person name="Ramamoorthy G.K."/>
            <person name="Gryganskyi A."/>
            <person name="Culley D."/>
            <person name="Magnuson J.K."/>
            <person name="James T.Y."/>
            <person name="O'Malley M.A."/>
            <person name="Stajich J.E."/>
            <person name="Spatafora J.W."/>
            <person name="Visel A."/>
            <person name="Grigoriev I.V."/>
        </authorList>
    </citation>
    <scope>NUCLEOTIDE SEQUENCE [LARGE SCALE GENOMIC DNA]</scope>
    <source>
        <strain evidence="7 8">CBS 115471</strain>
    </source>
</reference>
<evidence type="ECO:0000256" key="2">
    <source>
        <dbReference type="ARBA" id="ARBA00022630"/>
    </source>
</evidence>
<protein>
    <recommendedName>
        <fullName evidence="6">FAD-binding domain-containing protein</fullName>
    </recommendedName>
</protein>
<sequence length="479" mass="53233">MQMVDEKNKRPFRVVVVGAGIAGLTLSNALQRAGIDHVVLEKHKQVVHASGASIGIWPNGSRLLAQLGCLDSIKKACSKMKVSYTRNSDGKAFITSKLFDEISKRHGYEFFLLERMEFIRALYNGLPSRTPIKTGCAVKSISESVDGVRVFLEDGSHEDGDIVVGCDGVASSVRKIMWDHANEAVPNTITTKEMQSLKVNYKCLVGLSPAIAQLPSGSMTVVHNNGFSFLIMTQPQLTFFFVFKKLDQTHYWPNFPKYSRKDIETEASLLVDLHVNDDVLFGEIWNNRLRGDLINVEEGIFQHWHSGRSVLVGDSAHKFTPNIAFGGNCAMESVATLANLIKAKLETSPHGLFSHPSQEELSAIFQTYQGQRLPRAQEISWLSTFNTRVQACENACFNFIAKYCFPLATDGMVGGLFAATVKKGVKLDYVPLVGQPEGTVPWEDEKRLRDFPSQKSAYWKTVLTLGMLVVLCVIFGVRF</sequence>
<feature type="transmembrane region" description="Helical" evidence="5">
    <location>
        <begin position="457"/>
        <end position="477"/>
    </location>
</feature>
<organism evidence="7 8">
    <name type="scientific">Clohesyomyces aquaticus</name>
    <dbReference type="NCBI Taxonomy" id="1231657"/>
    <lineage>
        <taxon>Eukaryota</taxon>
        <taxon>Fungi</taxon>
        <taxon>Dikarya</taxon>
        <taxon>Ascomycota</taxon>
        <taxon>Pezizomycotina</taxon>
        <taxon>Dothideomycetes</taxon>
        <taxon>Pleosporomycetidae</taxon>
        <taxon>Pleosporales</taxon>
        <taxon>Lindgomycetaceae</taxon>
        <taxon>Clohesyomyces</taxon>
    </lineage>
</organism>
<comment type="similarity">
    <text evidence="1">Belongs to the paxM FAD-dependent monooxygenase family.</text>
</comment>
<evidence type="ECO:0000256" key="4">
    <source>
        <dbReference type="ARBA" id="ARBA00023002"/>
    </source>
</evidence>
<comment type="caution">
    <text evidence="7">The sequence shown here is derived from an EMBL/GenBank/DDBJ whole genome shotgun (WGS) entry which is preliminary data.</text>
</comment>
<evidence type="ECO:0000313" key="7">
    <source>
        <dbReference type="EMBL" id="ORY03474.1"/>
    </source>
</evidence>
<dbReference type="PANTHER" id="PTHR47356">
    <property type="entry name" value="FAD-DEPENDENT MONOOXYGENASE ASQG-RELATED"/>
    <property type="match status" value="1"/>
</dbReference>
<keyword evidence="5" id="KW-1133">Transmembrane helix</keyword>
<keyword evidence="4" id="KW-0560">Oxidoreductase</keyword>
<dbReference type="GO" id="GO:0004497">
    <property type="term" value="F:monooxygenase activity"/>
    <property type="evidence" value="ECO:0007669"/>
    <property type="project" value="InterPro"/>
</dbReference>
<dbReference type="OrthoDB" id="2431938at2759"/>
<evidence type="ECO:0000256" key="3">
    <source>
        <dbReference type="ARBA" id="ARBA00022827"/>
    </source>
</evidence>
<gene>
    <name evidence="7" type="ORF">BCR34DRAFT_617773</name>
</gene>
<feature type="domain" description="FAD-binding" evidence="6">
    <location>
        <begin position="13"/>
        <end position="349"/>
    </location>
</feature>
<dbReference type="PANTHER" id="PTHR47356:SF2">
    <property type="entry name" value="FAD-BINDING DOMAIN-CONTAINING PROTEIN-RELATED"/>
    <property type="match status" value="1"/>
</dbReference>
<name>A0A1Y1Z032_9PLEO</name>
<evidence type="ECO:0000256" key="1">
    <source>
        <dbReference type="ARBA" id="ARBA00007992"/>
    </source>
</evidence>
<dbReference type="STRING" id="1231657.A0A1Y1Z032"/>
<keyword evidence="2" id="KW-0285">Flavoprotein</keyword>
<evidence type="ECO:0000313" key="8">
    <source>
        <dbReference type="Proteomes" id="UP000193144"/>
    </source>
</evidence>
<proteinExistence type="inferred from homology"/>
<dbReference type="InterPro" id="IPR050562">
    <property type="entry name" value="FAD_mOase_fung"/>
</dbReference>
<dbReference type="SUPFAM" id="SSF51905">
    <property type="entry name" value="FAD/NAD(P)-binding domain"/>
    <property type="match status" value="1"/>
</dbReference>
<dbReference type="EMBL" id="MCFA01000146">
    <property type="protein sequence ID" value="ORY03474.1"/>
    <property type="molecule type" value="Genomic_DNA"/>
</dbReference>
<evidence type="ECO:0000256" key="5">
    <source>
        <dbReference type="SAM" id="Phobius"/>
    </source>
</evidence>
<dbReference type="Gene3D" id="3.50.50.60">
    <property type="entry name" value="FAD/NAD(P)-binding domain"/>
    <property type="match status" value="1"/>
</dbReference>
<keyword evidence="5" id="KW-0472">Membrane</keyword>
<keyword evidence="3" id="KW-0274">FAD</keyword>
<dbReference type="GO" id="GO:0071949">
    <property type="term" value="F:FAD binding"/>
    <property type="evidence" value="ECO:0007669"/>
    <property type="project" value="InterPro"/>
</dbReference>
<dbReference type="Proteomes" id="UP000193144">
    <property type="component" value="Unassembled WGS sequence"/>
</dbReference>
<accession>A0A1Y1Z032</accession>
<keyword evidence="5" id="KW-0812">Transmembrane</keyword>
<evidence type="ECO:0000259" key="6">
    <source>
        <dbReference type="Pfam" id="PF01494"/>
    </source>
</evidence>
<dbReference type="AlphaFoldDB" id="A0A1Y1Z032"/>